<dbReference type="AlphaFoldDB" id="A0A3M7R1F1"/>
<organism evidence="1 2">
    <name type="scientific">Brachionus plicatilis</name>
    <name type="common">Marine rotifer</name>
    <name type="synonym">Brachionus muelleri</name>
    <dbReference type="NCBI Taxonomy" id="10195"/>
    <lineage>
        <taxon>Eukaryota</taxon>
        <taxon>Metazoa</taxon>
        <taxon>Spiralia</taxon>
        <taxon>Gnathifera</taxon>
        <taxon>Rotifera</taxon>
        <taxon>Eurotatoria</taxon>
        <taxon>Monogononta</taxon>
        <taxon>Pseudotrocha</taxon>
        <taxon>Ploima</taxon>
        <taxon>Brachionidae</taxon>
        <taxon>Brachionus</taxon>
    </lineage>
</organism>
<dbReference type="EMBL" id="REGN01004548">
    <property type="protein sequence ID" value="RNA17045.1"/>
    <property type="molecule type" value="Genomic_DNA"/>
</dbReference>
<sequence>MTYYEKNLYLVLTRTLNQGFAPDPFGLSPYSLYQGTYLDLDWLHLLEILRHPDKSISAQIKITANTDSICSFFPKLNTSGEIYLLIKLCLIQK</sequence>
<proteinExistence type="predicted"/>
<evidence type="ECO:0000313" key="2">
    <source>
        <dbReference type="Proteomes" id="UP000276133"/>
    </source>
</evidence>
<dbReference type="Proteomes" id="UP000276133">
    <property type="component" value="Unassembled WGS sequence"/>
</dbReference>
<reference evidence="1 2" key="1">
    <citation type="journal article" date="2018" name="Sci. Rep.">
        <title>Genomic signatures of local adaptation to the degree of environmental predictability in rotifers.</title>
        <authorList>
            <person name="Franch-Gras L."/>
            <person name="Hahn C."/>
            <person name="Garcia-Roger E.M."/>
            <person name="Carmona M.J."/>
            <person name="Serra M."/>
            <person name="Gomez A."/>
        </authorList>
    </citation>
    <scope>NUCLEOTIDE SEQUENCE [LARGE SCALE GENOMIC DNA]</scope>
    <source>
        <strain evidence="1">HYR1</strain>
    </source>
</reference>
<gene>
    <name evidence="1" type="ORF">BpHYR1_007291</name>
</gene>
<name>A0A3M7R1F1_BRAPC</name>
<keyword evidence="2" id="KW-1185">Reference proteome</keyword>
<protein>
    <submittedName>
        <fullName evidence="1">Uncharacterized protein</fullName>
    </submittedName>
</protein>
<comment type="caution">
    <text evidence="1">The sequence shown here is derived from an EMBL/GenBank/DDBJ whole genome shotgun (WGS) entry which is preliminary data.</text>
</comment>
<accession>A0A3M7R1F1</accession>
<evidence type="ECO:0000313" key="1">
    <source>
        <dbReference type="EMBL" id="RNA17045.1"/>
    </source>
</evidence>